<evidence type="ECO:0008006" key="4">
    <source>
        <dbReference type="Google" id="ProtNLM"/>
    </source>
</evidence>
<keyword evidence="1" id="KW-0732">Signal</keyword>
<feature type="signal peptide" evidence="1">
    <location>
        <begin position="1"/>
        <end position="21"/>
    </location>
</feature>
<keyword evidence="3" id="KW-1185">Reference proteome</keyword>
<gene>
    <name evidence="2" type="ORF">AYY18_18980</name>
</gene>
<accession>A0A1B8HKT6</accession>
<evidence type="ECO:0000313" key="2">
    <source>
        <dbReference type="EMBL" id="OBU09915.1"/>
    </source>
</evidence>
<organism evidence="2 3">
    <name type="scientific">Morganella psychrotolerans</name>
    <dbReference type="NCBI Taxonomy" id="368603"/>
    <lineage>
        <taxon>Bacteria</taxon>
        <taxon>Pseudomonadati</taxon>
        <taxon>Pseudomonadota</taxon>
        <taxon>Gammaproteobacteria</taxon>
        <taxon>Enterobacterales</taxon>
        <taxon>Morganellaceae</taxon>
        <taxon>Morganella</taxon>
    </lineage>
</organism>
<dbReference type="EMBL" id="LZEY01000017">
    <property type="protein sequence ID" value="OBU09915.1"/>
    <property type="molecule type" value="Genomic_DNA"/>
</dbReference>
<sequence>MLSVILVAIVAVSLSGCGATAGNKKLANETQESIQTKLISGQTTKAEVKAAFGDPSGVGFTSDKEEQWSYAFANTKIKGKTFIPFYGMFAGGATTKLKQLVIIFKGDVVDKYTMSDSETDVKNGM</sequence>
<dbReference type="Proteomes" id="UP000092377">
    <property type="component" value="Unassembled WGS sequence"/>
</dbReference>
<evidence type="ECO:0000256" key="1">
    <source>
        <dbReference type="SAM" id="SignalP"/>
    </source>
</evidence>
<name>A0A1B8HKT6_9GAMM</name>
<reference evidence="3" key="1">
    <citation type="submission" date="2016-06" db="EMBL/GenBank/DDBJ databases">
        <authorList>
            <person name="Butler K."/>
        </authorList>
    </citation>
    <scope>NUCLEOTIDE SEQUENCE [LARGE SCALE GENOMIC DNA]</scope>
    <source>
        <strain evidence="3">GCSL-Mp20</strain>
    </source>
</reference>
<feature type="chain" id="PRO_5008609922" description="Lipoprotein SmpA/OmlA domain-containing protein" evidence="1">
    <location>
        <begin position="22"/>
        <end position="125"/>
    </location>
</feature>
<comment type="caution">
    <text evidence="2">The sequence shown here is derived from an EMBL/GenBank/DDBJ whole genome shotgun (WGS) entry which is preliminary data.</text>
</comment>
<protein>
    <recommendedName>
        <fullName evidence="4">Lipoprotein SmpA/OmlA domain-containing protein</fullName>
    </recommendedName>
</protein>
<evidence type="ECO:0000313" key="3">
    <source>
        <dbReference type="Proteomes" id="UP000092377"/>
    </source>
</evidence>
<proteinExistence type="predicted"/>
<dbReference type="AlphaFoldDB" id="A0A1B8HKT6"/>